<organism evidence="1 2">
    <name type="scientific">Flexivirga caeni</name>
    <dbReference type="NCBI Taxonomy" id="2294115"/>
    <lineage>
        <taxon>Bacteria</taxon>
        <taxon>Bacillati</taxon>
        <taxon>Actinomycetota</taxon>
        <taxon>Actinomycetes</taxon>
        <taxon>Micrococcales</taxon>
        <taxon>Dermacoccaceae</taxon>
        <taxon>Flexivirga</taxon>
    </lineage>
</organism>
<dbReference type="EMBL" id="RJJQ01000008">
    <property type="protein sequence ID" value="RNI22203.1"/>
    <property type="molecule type" value="Genomic_DNA"/>
</dbReference>
<sequence length="201" mass="21298">MRTARNRTALISAAVFVVLVLILVGAWWLVHRQDTRRVPQFVKSSAESAERSAQFVDGLPPPPAAHRDAEGCDVLTWEPAVTGGKGGTVTVDPGPSGAVVYWLPGSQSTSCRVRVTKLTEAQADSLATDVRKSTSHGGRWSCPADDGSAAWIFFRYADRPRVEVVDAALSGCLSAGAPGRDSVGPFWRGADALTALRPAGE</sequence>
<dbReference type="AlphaFoldDB" id="A0A3M9MBH0"/>
<name>A0A3M9MBH0_9MICO</name>
<keyword evidence="2" id="KW-1185">Reference proteome</keyword>
<gene>
    <name evidence="1" type="ORF">EFY87_09500</name>
</gene>
<proteinExistence type="predicted"/>
<accession>A0A3M9MBH0</accession>
<evidence type="ECO:0000313" key="2">
    <source>
        <dbReference type="Proteomes" id="UP000271678"/>
    </source>
</evidence>
<dbReference type="RefSeq" id="WP_123271242.1">
    <property type="nucleotide sequence ID" value="NZ_RJJQ01000008.1"/>
</dbReference>
<dbReference type="Proteomes" id="UP000271678">
    <property type="component" value="Unassembled WGS sequence"/>
</dbReference>
<comment type="caution">
    <text evidence="1">The sequence shown here is derived from an EMBL/GenBank/DDBJ whole genome shotgun (WGS) entry which is preliminary data.</text>
</comment>
<reference evidence="1 2" key="1">
    <citation type="submission" date="2018-11" db="EMBL/GenBank/DDBJ databases">
        <title>Draft genome of Simplicispira Flexivirga sp. BO-16.</title>
        <authorList>
            <person name="Im W.T."/>
        </authorList>
    </citation>
    <scope>NUCLEOTIDE SEQUENCE [LARGE SCALE GENOMIC DNA]</scope>
    <source>
        <strain evidence="1 2">BO-16</strain>
    </source>
</reference>
<protein>
    <submittedName>
        <fullName evidence="1">Uncharacterized protein</fullName>
    </submittedName>
</protein>
<evidence type="ECO:0000313" key="1">
    <source>
        <dbReference type="EMBL" id="RNI22203.1"/>
    </source>
</evidence>